<accession>A0A9X0B3K5</accession>
<feature type="region of interest" description="Disordered" evidence="1">
    <location>
        <begin position="212"/>
        <end position="257"/>
    </location>
</feature>
<sequence>MEPPVELTRRAQPDTTADSPGPQSSTVPPRLSVDFGWRKFKSLLSDENTPNAEPLYILEYQIAKKRLKFKRYSTGEVFGLGDLNVVSIDADYEVHGRKDQIVAQSRLKTSYAHRSTAASTTDKPVTLTWSSDSNFTTWDFVCCDEQQLPVAKLTMNIWGLKKIARIEFMGLAEQNQELQEELVVTTLTLSYQMGLRTGNLLNLVGALFARPGHEPKARGPGHKTAPFSSPRASFESRQSQTTATAQVASGTDLHSAI</sequence>
<organism evidence="2 3">
    <name type="scientific">Penicillium cosmopolitanum</name>
    <dbReference type="NCBI Taxonomy" id="1131564"/>
    <lineage>
        <taxon>Eukaryota</taxon>
        <taxon>Fungi</taxon>
        <taxon>Dikarya</taxon>
        <taxon>Ascomycota</taxon>
        <taxon>Pezizomycotina</taxon>
        <taxon>Eurotiomycetes</taxon>
        <taxon>Eurotiomycetidae</taxon>
        <taxon>Eurotiales</taxon>
        <taxon>Aspergillaceae</taxon>
        <taxon>Penicillium</taxon>
    </lineage>
</organism>
<evidence type="ECO:0000256" key="1">
    <source>
        <dbReference type="SAM" id="MobiDB-lite"/>
    </source>
</evidence>
<dbReference type="GeneID" id="81372985"/>
<protein>
    <submittedName>
        <fullName evidence="2">Uncharacterized protein</fullName>
    </submittedName>
</protein>
<dbReference type="RefSeq" id="XP_056484625.1">
    <property type="nucleotide sequence ID" value="XM_056634005.1"/>
</dbReference>
<evidence type="ECO:0000313" key="2">
    <source>
        <dbReference type="EMBL" id="KAJ5386827.1"/>
    </source>
</evidence>
<comment type="caution">
    <text evidence="2">The sequence shown here is derived from an EMBL/GenBank/DDBJ whole genome shotgun (WGS) entry which is preliminary data.</text>
</comment>
<reference evidence="2" key="1">
    <citation type="submission" date="2022-12" db="EMBL/GenBank/DDBJ databases">
        <authorList>
            <person name="Petersen C."/>
        </authorList>
    </citation>
    <scope>NUCLEOTIDE SEQUENCE</scope>
    <source>
        <strain evidence="2">IBT 29677</strain>
    </source>
</reference>
<dbReference type="EMBL" id="JAPZBU010000009">
    <property type="protein sequence ID" value="KAJ5386827.1"/>
    <property type="molecule type" value="Genomic_DNA"/>
</dbReference>
<dbReference type="AlphaFoldDB" id="A0A9X0B3K5"/>
<proteinExistence type="predicted"/>
<evidence type="ECO:0000313" key="3">
    <source>
        <dbReference type="Proteomes" id="UP001147747"/>
    </source>
</evidence>
<reference evidence="2" key="2">
    <citation type="journal article" date="2023" name="IMA Fungus">
        <title>Comparative genomic study of the Penicillium genus elucidates a diverse pangenome and 15 lateral gene transfer events.</title>
        <authorList>
            <person name="Petersen C."/>
            <person name="Sorensen T."/>
            <person name="Nielsen M.R."/>
            <person name="Sondergaard T.E."/>
            <person name="Sorensen J.L."/>
            <person name="Fitzpatrick D.A."/>
            <person name="Frisvad J.C."/>
            <person name="Nielsen K.L."/>
        </authorList>
    </citation>
    <scope>NUCLEOTIDE SEQUENCE</scope>
    <source>
        <strain evidence="2">IBT 29677</strain>
    </source>
</reference>
<dbReference type="OrthoDB" id="4725912at2759"/>
<name>A0A9X0B3K5_9EURO</name>
<feature type="region of interest" description="Disordered" evidence="1">
    <location>
        <begin position="1"/>
        <end position="29"/>
    </location>
</feature>
<gene>
    <name evidence="2" type="ORF">N7509_009368</name>
</gene>
<feature type="compositionally biased region" description="Polar residues" evidence="1">
    <location>
        <begin position="13"/>
        <end position="27"/>
    </location>
</feature>
<keyword evidence="3" id="KW-1185">Reference proteome</keyword>
<dbReference type="Proteomes" id="UP001147747">
    <property type="component" value="Unassembled WGS sequence"/>
</dbReference>
<feature type="compositionally biased region" description="Polar residues" evidence="1">
    <location>
        <begin position="226"/>
        <end position="249"/>
    </location>
</feature>